<keyword evidence="3" id="KW-1185">Reference proteome</keyword>
<dbReference type="InterPro" id="IPR011032">
    <property type="entry name" value="GroES-like_sf"/>
</dbReference>
<evidence type="ECO:0000259" key="1">
    <source>
        <dbReference type="SMART" id="SM00829"/>
    </source>
</evidence>
<evidence type="ECO:0000313" key="3">
    <source>
        <dbReference type="Proteomes" id="UP000186004"/>
    </source>
</evidence>
<sequence length="340" mass="35287">MGTGTAGSEMFTGRAWRVARFGAPEKAIELQELTWPEPSPGQVLIRVRTAGAGYPDAMMTAGEFPLLGDPPFGLGEEAAGEVVAVPAGSRFTVGDQVMGITEFLNGWGGYADYAYLREVSTVRIPAGMTDEQAGGFPIGFRTAYAALVERAPVEAGQTLLILGAAGSSGATAIQLGKALGATVIAVAGSAEKLEFCVRYGADHGVNYRTQDLTARMAEITNGRGVDVIYDPVGGETAATAMRSLVRNGRIAVVGLASGAPVALDPMQLMLRNQTVVGVLSMPQEDPQAEAAIWQRLADLAERGAITTPVGTVYGFDEIPRMVANQTAPGAGKSVVRVAAA</sequence>
<dbReference type="SUPFAM" id="SSF50129">
    <property type="entry name" value="GroES-like"/>
    <property type="match status" value="1"/>
</dbReference>
<dbReference type="Pfam" id="PF00107">
    <property type="entry name" value="ADH_zinc_N"/>
    <property type="match status" value="1"/>
</dbReference>
<dbReference type="AlphaFoldDB" id="A0A1N6Y213"/>
<dbReference type="Pfam" id="PF08240">
    <property type="entry name" value="ADH_N"/>
    <property type="match status" value="1"/>
</dbReference>
<proteinExistence type="predicted"/>
<dbReference type="EMBL" id="FTNF01000006">
    <property type="protein sequence ID" value="SIR08682.1"/>
    <property type="molecule type" value="Genomic_DNA"/>
</dbReference>
<gene>
    <name evidence="2" type="ORF">SAMN05444858_106110</name>
</gene>
<accession>A0A1N6Y213</accession>
<evidence type="ECO:0000313" key="2">
    <source>
        <dbReference type="EMBL" id="SIR08682.1"/>
    </source>
</evidence>
<dbReference type="Gene3D" id="3.40.50.720">
    <property type="entry name" value="NAD(P)-binding Rossmann-like Domain"/>
    <property type="match status" value="1"/>
</dbReference>
<dbReference type="PANTHER" id="PTHR43677">
    <property type="entry name" value="SHORT-CHAIN DEHYDROGENASE/REDUCTASE"/>
    <property type="match status" value="1"/>
</dbReference>
<dbReference type="GO" id="GO:0016491">
    <property type="term" value="F:oxidoreductase activity"/>
    <property type="evidence" value="ECO:0007669"/>
    <property type="project" value="InterPro"/>
</dbReference>
<name>A0A1N6Y213_9ACTN</name>
<dbReference type="SUPFAM" id="SSF51735">
    <property type="entry name" value="NAD(P)-binding Rossmann-fold domains"/>
    <property type="match status" value="1"/>
</dbReference>
<feature type="domain" description="Enoyl reductase (ER)" evidence="1">
    <location>
        <begin position="30"/>
        <end position="335"/>
    </location>
</feature>
<dbReference type="SMART" id="SM00829">
    <property type="entry name" value="PKS_ER"/>
    <property type="match status" value="1"/>
</dbReference>
<dbReference type="InterPro" id="IPR036291">
    <property type="entry name" value="NAD(P)-bd_dom_sf"/>
</dbReference>
<organism evidence="2 3">
    <name type="scientific">Micromonospora avicenniae</name>
    <dbReference type="NCBI Taxonomy" id="1198245"/>
    <lineage>
        <taxon>Bacteria</taxon>
        <taxon>Bacillati</taxon>
        <taxon>Actinomycetota</taxon>
        <taxon>Actinomycetes</taxon>
        <taxon>Micromonosporales</taxon>
        <taxon>Micromonosporaceae</taxon>
        <taxon>Micromonospora</taxon>
    </lineage>
</organism>
<dbReference type="InterPro" id="IPR051397">
    <property type="entry name" value="Zn-ADH-like_protein"/>
</dbReference>
<dbReference type="CDD" id="cd08241">
    <property type="entry name" value="QOR1"/>
    <property type="match status" value="1"/>
</dbReference>
<dbReference type="Gene3D" id="3.90.180.10">
    <property type="entry name" value="Medium-chain alcohol dehydrogenases, catalytic domain"/>
    <property type="match status" value="1"/>
</dbReference>
<reference evidence="2 3" key="1">
    <citation type="submission" date="2017-01" db="EMBL/GenBank/DDBJ databases">
        <authorList>
            <person name="Mah S.A."/>
            <person name="Swanson W.J."/>
            <person name="Moy G.W."/>
            <person name="Vacquier V.D."/>
        </authorList>
    </citation>
    <scope>NUCLEOTIDE SEQUENCE [LARGE SCALE GENOMIC DNA]</scope>
    <source>
        <strain evidence="2 3">DSM 45758</strain>
    </source>
</reference>
<dbReference type="Proteomes" id="UP000186004">
    <property type="component" value="Unassembled WGS sequence"/>
</dbReference>
<dbReference type="InterPro" id="IPR020843">
    <property type="entry name" value="ER"/>
</dbReference>
<dbReference type="InterPro" id="IPR013154">
    <property type="entry name" value="ADH-like_N"/>
</dbReference>
<protein>
    <submittedName>
        <fullName evidence="2">NADPH2:quinone reductase</fullName>
    </submittedName>
</protein>
<dbReference type="STRING" id="1198245.SAMN05444858_106110"/>
<dbReference type="InterPro" id="IPR013149">
    <property type="entry name" value="ADH-like_C"/>
</dbReference>
<dbReference type="PANTHER" id="PTHR43677:SF4">
    <property type="entry name" value="QUINONE OXIDOREDUCTASE-LIKE PROTEIN 2"/>
    <property type="match status" value="1"/>
</dbReference>